<name>A0A6A5VML8_9PLEO</name>
<gene>
    <name evidence="2" type="ORF">BU23DRAFT_274015</name>
</gene>
<reference evidence="2" key="1">
    <citation type="journal article" date="2020" name="Stud. Mycol.">
        <title>101 Dothideomycetes genomes: a test case for predicting lifestyles and emergence of pathogens.</title>
        <authorList>
            <person name="Haridas S."/>
            <person name="Albert R."/>
            <person name="Binder M."/>
            <person name="Bloem J."/>
            <person name="Labutti K."/>
            <person name="Salamov A."/>
            <person name="Andreopoulos B."/>
            <person name="Baker S."/>
            <person name="Barry K."/>
            <person name="Bills G."/>
            <person name="Bluhm B."/>
            <person name="Cannon C."/>
            <person name="Castanera R."/>
            <person name="Culley D."/>
            <person name="Daum C."/>
            <person name="Ezra D."/>
            <person name="Gonzalez J."/>
            <person name="Henrissat B."/>
            <person name="Kuo A."/>
            <person name="Liang C."/>
            <person name="Lipzen A."/>
            <person name="Lutzoni F."/>
            <person name="Magnuson J."/>
            <person name="Mondo S."/>
            <person name="Nolan M."/>
            <person name="Ohm R."/>
            <person name="Pangilinan J."/>
            <person name="Park H.-J."/>
            <person name="Ramirez L."/>
            <person name="Alfaro M."/>
            <person name="Sun H."/>
            <person name="Tritt A."/>
            <person name="Yoshinaga Y."/>
            <person name="Zwiers L.-H."/>
            <person name="Turgeon B."/>
            <person name="Goodwin S."/>
            <person name="Spatafora J."/>
            <person name="Crous P."/>
            <person name="Grigoriev I."/>
        </authorList>
    </citation>
    <scope>NUCLEOTIDE SEQUENCE</scope>
    <source>
        <strain evidence="2">CBS 107.79</strain>
    </source>
</reference>
<accession>A0A6A5VML8</accession>
<dbReference type="EMBL" id="ML976662">
    <property type="protein sequence ID" value="KAF1977820.1"/>
    <property type="molecule type" value="Genomic_DNA"/>
</dbReference>
<keyword evidence="3" id="KW-1185">Reference proteome</keyword>
<organism evidence="2 3">
    <name type="scientific">Bimuria novae-zelandiae CBS 107.79</name>
    <dbReference type="NCBI Taxonomy" id="1447943"/>
    <lineage>
        <taxon>Eukaryota</taxon>
        <taxon>Fungi</taxon>
        <taxon>Dikarya</taxon>
        <taxon>Ascomycota</taxon>
        <taxon>Pezizomycotina</taxon>
        <taxon>Dothideomycetes</taxon>
        <taxon>Pleosporomycetidae</taxon>
        <taxon>Pleosporales</taxon>
        <taxon>Massarineae</taxon>
        <taxon>Didymosphaeriaceae</taxon>
        <taxon>Bimuria</taxon>
    </lineage>
</organism>
<sequence length="114" mass="12875">MPKRAAPISNDPDFVKFTKYGQKGSVLPDLPRTPPAAWQPLEINNPHTFGRAQLPQHVNVDSPISLFDLFYDAELLDRIAYHTNQHAEKLQAEAPSTPDRRRWKPTSKASSSIK</sequence>
<evidence type="ECO:0000313" key="2">
    <source>
        <dbReference type="EMBL" id="KAF1977820.1"/>
    </source>
</evidence>
<evidence type="ECO:0000313" key="3">
    <source>
        <dbReference type="Proteomes" id="UP000800036"/>
    </source>
</evidence>
<evidence type="ECO:0000256" key="1">
    <source>
        <dbReference type="SAM" id="MobiDB-lite"/>
    </source>
</evidence>
<dbReference type="OrthoDB" id="7615782at2759"/>
<protein>
    <submittedName>
        <fullName evidence="2">Uncharacterized protein</fullName>
    </submittedName>
</protein>
<feature type="region of interest" description="Disordered" evidence="1">
    <location>
        <begin position="87"/>
        <end position="114"/>
    </location>
</feature>
<dbReference type="AlphaFoldDB" id="A0A6A5VML8"/>
<dbReference type="Proteomes" id="UP000800036">
    <property type="component" value="Unassembled WGS sequence"/>
</dbReference>
<proteinExistence type="predicted"/>